<evidence type="ECO:0000313" key="16">
    <source>
        <dbReference type="EMBL" id="MFD1880305.1"/>
    </source>
</evidence>
<protein>
    <recommendedName>
        <fullName evidence="14">Peptide O-xylosyltransferase</fullName>
    </recommendedName>
</protein>
<evidence type="ECO:0000256" key="14">
    <source>
        <dbReference type="ARBA" id="ARBA00042865"/>
    </source>
</evidence>
<sequence length="565" mass="64228">MPAETVAATRLGVVFMCHDAPEQAARRARIWAEGGAAVVVHADKKMSHKDTVGMEAALADLPDLSFCARTNCAWGTWSLVEATLTGVEQLLRLHPDVTNVLLASGACLPLRPVAELTAYLERHRDVDFIESTTVADVGWTIGGLHDERFSMYFPFKWKRNRWLFDRWTAIQRRLKVDRHRPEGIAPHIGSQWWCLSRRTLEAILTDPRRAEFDRYFRMVWIPDESYFQTLSRRHSHRVESRSLTLAKFDQQGKPYTFYDDHAEILQESRCFIARKIWPRAERLNALFPQPVRGNDPAAEPDPARIDRIINQAVLRRTIGRPGLYMQSRFPAKDRENGKTSNRYVLLQGFTDLFPDFEGWLQDRVGMRVHGHLFAPGGAEFAGRVKIGPGALSSSAAVRDYDPQGFLTSLIRSSGDTPQLFQFSPRDTQALNWFMTTDNNARIAVITGAWAVPLLHSDMPFDDVRHIAGILQRREKTQVDILRSVWAKATISIWELADFVARPEPILRDLLTELSLRVEEYDLVLPPMRDMAGFADFLQRLRNAGLQPLMMGQFSAEAQHDEGAAG</sequence>
<evidence type="ECO:0000256" key="4">
    <source>
        <dbReference type="ARBA" id="ARBA00022679"/>
    </source>
</evidence>
<gene>
    <name evidence="16" type="ORF">ACFSCT_01070</name>
</gene>
<reference evidence="17" key="1">
    <citation type="journal article" date="2019" name="Int. J. Syst. Evol. Microbiol.">
        <title>The Global Catalogue of Microorganisms (GCM) 10K type strain sequencing project: providing services to taxonomists for standard genome sequencing and annotation.</title>
        <authorList>
            <consortium name="The Broad Institute Genomics Platform"/>
            <consortium name="The Broad Institute Genome Sequencing Center for Infectious Disease"/>
            <person name="Wu L."/>
            <person name="Ma J."/>
        </authorList>
    </citation>
    <scope>NUCLEOTIDE SEQUENCE [LARGE SCALE GENOMIC DNA]</scope>
    <source>
        <strain evidence="17">CCUG 56029</strain>
    </source>
</reference>
<evidence type="ECO:0000256" key="1">
    <source>
        <dbReference type="ARBA" id="ARBA00004323"/>
    </source>
</evidence>
<keyword evidence="6" id="KW-0479">Metal-binding</keyword>
<evidence type="ECO:0000256" key="8">
    <source>
        <dbReference type="ARBA" id="ARBA00022968"/>
    </source>
</evidence>
<dbReference type="InterPro" id="IPR045971">
    <property type="entry name" value="DUF5927"/>
</dbReference>
<dbReference type="EMBL" id="JBHUEN010000003">
    <property type="protein sequence ID" value="MFD1880305.1"/>
    <property type="molecule type" value="Genomic_DNA"/>
</dbReference>
<keyword evidence="7" id="KW-0256">Endoplasmic reticulum</keyword>
<keyword evidence="12" id="KW-1015">Disulfide bond</keyword>
<evidence type="ECO:0000256" key="11">
    <source>
        <dbReference type="ARBA" id="ARBA00023136"/>
    </source>
</evidence>
<keyword evidence="17" id="KW-1185">Reference proteome</keyword>
<evidence type="ECO:0000256" key="9">
    <source>
        <dbReference type="ARBA" id="ARBA00022989"/>
    </source>
</evidence>
<dbReference type="PANTHER" id="PTHR46025:SF3">
    <property type="entry name" value="XYLOSYLTRANSFERASE OXT"/>
    <property type="match status" value="1"/>
</dbReference>
<keyword evidence="8" id="KW-0735">Signal-anchor</keyword>
<dbReference type="InterPro" id="IPR003406">
    <property type="entry name" value="Glyco_trans_14"/>
</dbReference>
<evidence type="ECO:0000256" key="12">
    <source>
        <dbReference type="ARBA" id="ARBA00023157"/>
    </source>
</evidence>
<keyword evidence="4" id="KW-0808">Transferase</keyword>
<evidence type="ECO:0000256" key="3">
    <source>
        <dbReference type="ARBA" id="ARBA00022676"/>
    </source>
</evidence>
<dbReference type="PANTHER" id="PTHR46025">
    <property type="entry name" value="XYLOSYLTRANSFERASE OXT"/>
    <property type="match status" value="1"/>
</dbReference>
<evidence type="ECO:0000259" key="15">
    <source>
        <dbReference type="Pfam" id="PF19349"/>
    </source>
</evidence>
<keyword evidence="13" id="KW-0325">Glycoprotein</keyword>
<comment type="subcellular location">
    <subcellularLocation>
        <location evidence="2">Endoplasmic reticulum membrane</location>
        <topology evidence="2">Single-pass type II membrane protein</topology>
    </subcellularLocation>
    <subcellularLocation>
        <location evidence="1">Golgi apparatus membrane</location>
        <topology evidence="1">Single-pass type II membrane protein</topology>
    </subcellularLocation>
</comment>
<keyword evidence="3" id="KW-0328">Glycosyltransferase</keyword>
<evidence type="ECO:0000256" key="7">
    <source>
        <dbReference type="ARBA" id="ARBA00022824"/>
    </source>
</evidence>
<evidence type="ECO:0000256" key="10">
    <source>
        <dbReference type="ARBA" id="ARBA00023034"/>
    </source>
</evidence>
<evidence type="ECO:0000313" key="17">
    <source>
        <dbReference type="Proteomes" id="UP001597213"/>
    </source>
</evidence>
<comment type="caution">
    <text evidence="16">The sequence shown here is derived from an EMBL/GenBank/DDBJ whole genome shotgun (WGS) entry which is preliminary data.</text>
</comment>
<evidence type="ECO:0000256" key="5">
    <source>
        <dbReference type="ARBA" id="ARBA00022692"/>
    </source>
</evidence>
<proteinExistence type="predicted"/>
<keyword evidence="5" id="KW-0812">Transmembrane</keyword>
<dbReference type="InterPro" id="IPR043538">
    <property type="entry name" value="XYLT"/>
</dbReference>
<dbReference type="Pfam" id="PF02485">
    <property type="entry name" value="Branch"/>
    <property type="match status" value="1"/>
</dbReference>
<keyword evidence="9" id="KW-1133">Transmembrane helix</keyword>
<evidence type="ECO:0000256" key="6">
    <source>
        <dbReference type="ARBA" id="ARBA00022723"/>
    </source>
</evidence>
<name>A0ABW4R2X6_9RHOB</name>
<keyword evidence="10" id="KW-0333">Golgi apparatus</keyword>
<organism evidence="16 17">
    <name type="scientific">Paracoccus pacificus</name>
    <dbReference type="NCBI Taxonomy" id="1463598"/>
    <lineage>
        <taxon>Bacteria</taxon>
        <taxon>Pseudomonadati</taxon>
        <taxon>Pseudomonadota</taxon>
        <taxon>Alphaproteobacteria</taxon>
        <taxon>Rhodobacterales</taxon>
        <taxon>Paracoccaceae</taxon>
        <taxon>Paracoccus</taxon>
    </lineage>
</organism>
<evidence type="ECO:0000256" key="2">
    <source>
        <dbReference type="ARBA" id="ARBA00004648"/>
    </source>
</evidence>
<dbReference type="Proteomes" id="UP001597213">
    <property type="component" value="Unassembled WGS sequence"/>
</dbReference>
<dbReference type="RefSeq" id="WP_379139476.1">
    <property type="nucleotide sequence ID" value="NZ_JBHUEN010000003.1"/>
</dbReference>
<accession>A0ABW4R2X6</accession>
<feature type="domain" description="DUF5927" evidence="15">
    <location>
        <begin position="274"/>
        <end position="560"/>
    </location>
</feature>
<keyword evidence="11" id="KW-0472">Membrane</keyword>
<dbReference type="Pfam" id="PF19349">
    <property type="entry name" value="DUF5927"/>
    <property type="match status" value="1"/>
</dbReference>
<evidence type="ECO:0000256" key="13">
    <source>
        <dbReference type="ARBA" id="ARBA00023180"/>
    </source>
</evidence>